<keyword evidence="18" id="KW-1185">Reference proteome</keyword>
<dbReference type="SUPFAM" id="SSF81324">
    <property type="entry name" value="Voltage-gated potassium channels"/>
    <property type="match status" value="1"/>
</dbReference>
<dbReference type="PANTHER" id="PTHR45628">
    <property type="entry name" value="VOLTAGE-DEPENDENT CALCIUM CHANNEL TYPE A SUBUNIT ALPHA-1"/>
    <property type="match status" value="1"/>
</dbReference>
<feature type="transmembrane region" description="Helical" evidence="15">
    <location>
        <begin position="101"/>
        <end position="122"/>
    </location>
</feature>
<dbReference type="InterPro" id="IPR005821">
    <property type="entry name" value="Ion_trans_dom"/>
</dbReference>
<gene>
    <name evidence="17" type="primary">LOC107710796</name>
</gene>
<evidence type="ECO:0000256" key="12">
    <source>
        <dbReference type="ARBA" id="ARBA00023157"/>
    </source>
</evidence>
<keyword evidence="7" id="KW-0106">Calcium</keyword>
<evidence type="ECO:0000313" key="18">
    <source>
        <dbReference type="Proteomes" id="UP000472270"/>
    </source>
</evidence>
<dbReference type="PANTHER" id="PTHR45628:SF9">
    <property type="entry name" value="VOLTAGE-DEPENDENT L-TYPE CALCIUM CHANNEL SUBUNIT ALPHA-1S"/>
    <property type="match status" value="1"/>
</dbReference>
<dbReference type="InterPro" id="IPR050599">
    <property type="entry name" value="VDCC_alpha-1_subunit"/>
</dbReference>
<dbReference type="PRINTS" id="PR01630">
    <property type="entry name" value="LVDCCALPHA1"/>
</dbReference>
<evidence type="ECO:0000256" key="11">
    <source>
        <dbReference type="ARBA" id="ARBA00023136"/>
    </source>
</evidence>
<name>A0A673IAN0_9TELE</name>
<organism evidence="17 18">
    <name type="scientific">Sinocyclocheilus rhinocerous</name>
    <dbReference type="NCBI Taxonomy" id="307959"/>
    <lineage>
        <taxon>Eukaryota</taxon>
        <taxon>Metazoa</taxon>
        <taxon>Chordata</taxon>
        <taxon>Craniata</taxon>
        <taxon>Vertebrata</taxon>
        <taxon>Euteleostomi</taxon>
        <taxon>Actinopterygii</taxon>
        <taxon>Neopterygii</taxon>
        <taxon>Teleostei</taxon>
        <taxon>Ostariophysi</taxon>
        <taxon>Cypriniformes</taxon>
        <taxon>Cyprinidae</taxon>
        <taxon>Cyprininae</taxon>
        <taxon>Sinocyclocheilus</taxon>
    </lineage>
</organism>
<comment type="subcellular location">
    <subcellularLocation>
        <location evidence="1">Membrane</location>
        <topology evidence="1">Multi-pass membrane protein</topology>
    </subcellularLocation>
</comment>
<evidence type="ECO:0000256" key="6">
    <source>
        <dbReference type="ARBA" id="ARBA00022737"/>
    </source>
</evidence>
<keyword evidence="8" id="KW-0851">Voltage-gated channel</keyword>
<dbReference type="GO" id="GO:0005245">
    <property type="term" value="F:voltage-gated calcium channel activity"/>
    <property type="evidence" value="ECO:0007669"/>
    <property type="project" value="InterPro"/>
</dbReference>
<dbReference type="Ensembl" id="ENSSRHT00000037259.1">
    <property type="protein sequence ID" value="ENSSRHP00000036205.1"/>
    <property type="gene ID" value="ENSSRHG00000018571.1"/>
</dbReference>
<keyword evidence="4" id="KW-0107">Calcium channel</keyword>
<evidence type="ECO:0000256" key="14">
    <source>
        <dbReference type="ARBA" id="ARBA00023303"/>
    </source>
</evidence>
<evidence type="ECO:0000259" key="16">
    <source>
        <dbReference type="Pfam" id="PF00520"/>
    </source>
</evidence>
<keyword evidence="9 15" id="KW-1133">Transmembrane helix</keyword>
<keyword evidence="2" id="KW-0813">Transport</keyword>
<evidence type="ECO:0000256" key="7">
    <source>
        <dbReference type="ARBA" id="ARBA00022837"/>
    </source>
</evidence>
<evidence type="ECO:0000256" key="10">
    <source>
        <dbReference type="ARBA" id="ARBA00023065"/>
    </source>
</evidence>
<proteinExistence type="predicted"/>
<keyword evidence="11 15" id="KW-0472">Membrane</keyword>
<evidence type="ECO:0000256" key="1">
    <source>
        <dbReference type="ARBA" id="ARBA00004141"/>
    </source>
</evidence>
<keyword evidence="14" id="KW-0407">Ion channel</keyword>
<dbReference type="GO" id="GO:0005891">
    <property type="term" value="C:voltage-gated calcium channel complex"/>
    <property type="evidence" value="ECO:0007669"/>
    <property type="project" value="InterPro"/>
</dbReference>
<evidence type="ECO:0000256" key="13">
    <source>
        <dbReference type="ARBA" id="ARBA00023180"/>
    </source>
</evidence>
<evidence type="ECO:0000256" key="5">
    <source>
        <dbReference type="ARBA" id="ARBA00022692"/>
    </source>
</evidence>
<dbReference type="InterPro" id="IPR027359">
    <property type="entry name" value="Volt_channel_dom_sf"/>
</dbReference>
<evidence type="ECO:0000256" key="2">
    <source>
        <dbReference type="ARBA" id="ARBA00022448"/>
    </source>
</evidence>
<keyword evidence="12" id="KW-1015">Disulfide bond</keyword>
<reference evidence="17" key="1">
    <citation type="submission" date="2025-08" db="UniProtKB">
        <authorList>
            <consortium name="Ensembl"/>
        </authorList>
    </citation>
    <scope>IDENTIFICATION</scope>
</reference>
<evidence type="ECO:0000256" key="3">
    <source>
        <dbReference type="ARBA" id="ARBA00022568"/>
    </source>
</evidence>
<accession>A0A673IAN0</accession>
<sequence>ASCSAPMGTFIMDEETLKRKQREKLKKLQATGGNPRPARSLLFLTLKNPFRKACINIVEWKPFEIIILLTIFANCVALAVFMPMPEEDTNNTNSNLESLEYIFLIIFTMECFLKIVAYGLLFHADAYLRNCWNILDFVIVTMGLFTVVVDFINNISGVEAPGYHVVAKTLVNEMGLIHK</sequence>
<dbReference type="Gene3D" id="1.20.120.350">
    <property type="entry name" value="Voltage-gated potassium channels. Chain C"/>
    <property type="match status" value="1"/>
</dbReference>
<dbReference type="Proteomes" id="UP000472270">
    <property type="component" value="Unassembled WGS sequence"/>
</dbReference>
<feature type="transmembrane region" description="Helical" evidence="15">
    <location>
        <begin position="134"/>
        <end position="152"/>
    </location>
</feature>
<keyword evidence="3" id="KW-0109">Calcium transport</keyword>
<dbReference type="FunFam" id="1.20.120.350:FF:000009">
    <property type="entry name" value="Voltage-dependent T-type calcium channel subunit alpha"/>
    <property type="match status" value="1"/>
</dbReference>
<evidence type="ECO:0000256" key="8">
    <source>
        <dbReference type="ARBA" id="ARBA00022882"/>
    </source>
</evidence>
<keyword evidence="5 15" id="KW-0812">Transmembrane</keyword>
<dbReference type="InterPro" id="IPR005446">
    <property type="entry name" value="VDCC_L_a1su"/>
</dbReference>
<evidence type="ECO:0000313" key="17">
    <source>
        <dbReference type="Ensembl" id="ENSSRHP00000036205.1"/>
    </source>
</evidence>
<reference evidence="17" key="2">
    <citation type="submission" date="2025-09" db="UniProtKB">
        <authorList>
            <consortium name="Ensembl"/>
        </authorList>
    </citation>
    <scope>IDENTIFICATION</scope>
</reference>
<dbReference type="AlphaFoldDB" id="A0A673IAN0"/>
<evidence type="ECO:0000256" key="15">
    <source>
        <dbReference type="SAM" id="Phobius"/>
    </source>
</evidence>
<protein>
    <submittedName>
        <fullName evidence="17">Dihydropyridine-sensitive L-type skeletal muscle calcium channel subunit alpha-1-like</fullName>
    </submittedName>
</protein>
<keyword evidence="10" id="KW-0406">Ion transport</keyword>
<evidence type="ECO:0000256" key="9">
    <source>
        <dbReference type="ARBA" id="ARBA00022989"/>
    </source>
</evidence>
<feature type="domain" description="Ion transport" evidence="16">
    <location>
        <begin position="61"/>
        <end position="152"/>
    </location>
</feature>
<feature type="transmembrane region" description="Helical" evidence="15">
    <location>
        <begin position="62"/>
        <end position="81"/>
    </location>
</feature>
<keyword evidence="13" id="KW-0325">Glycoprotein</keyword>
<evidence type="ECO:0000256" key="4">
    <source>
        <dbReference type="ARBA" id="ARBA00022673"/>
    </source>
</evidence>
<dbReference type="Pfam" id="PF00520">
    <property type="entry name" value="Ion_trans"/>
    <property type="match status" value="1"/>
</dbReference>
<keyword evidence="6" id="KW-0677">Repeat</keyword>